<dbReference type="InterPro" id="IPR000740">
    <property type="entry name" value="GrpE"/>
</dbReference>
<dbReference type="GO" id="GO:0042803">
    <property type="term" value="F:protein homodimerization activity"/>
    <property type="evidence" value="ECO:0007669"/>
    <property type="project" value="InterPro"/>
</dbReference>
<evidence type="ECO:0000256" key="2">
    <source>
        <dbReference type="ARBA" id="ARBA00023186"/>
    </source>
</evidence>
<dbReference type="KEGG" id="aqg:HRU87_00185"/>
<organism evidence="7 8">
    <name type="scientific">Aquiluna borgnonia</name>
    <dbReference type="NCBI Taxonomy" id="2499157"/>
    <lineage>
        <taxon>Bacteria</taxon>
        <taxon>Bacillati</taxon>
        <taxon>Actinomycetota</taxon>
        <taxon>Actinomycetes</taxon>
        <taxon>Micrococcales</taxon>
        <taxon>Microbacteriaceae</taxon>
        <taxon>Luna cluster</taxon>
        <taxon>Luna-1 subcluster</taxon>
        <taxon>Aquiluna</taxon>
    </lineage>
</organism>
<dbReference type="Gene3D" id="3.90.20.20">
    <property type="match status" value="1"/>
</dbReference>
<feature type="compositionally biased region" description="Basic and acidic residues" evidence="6">
    <location>
        <begin position="32"/>
        <end position="43"/>
    </location>
</feature>
<dbReference type="HAMAP" id="MF_01151">
    <property type="entry name" value="GrpE"/>
    <property type="match status" value="1"/>
</dbReference>
<dbReference type="Gene3D" id="2.30.22.10">
    <property type="entry name" value="Head domain of nucleotide exchange factor GrpE"/>
    <property type="match status" value="1"/>
</dbReference>
<keyword evidence="8" id="KW-1185">Reference proteome</keyword>
<dbReference type="CDD" id="cd00446">
    <property type="entry name" value="GrpE"/>
    <property type="match status" value="1"/>
</dbReference>
<feature type="region of interest" description="Disordered" evidence="6">
    <location>
        <begin position="1"/>
        <end position="43"/>
    </location>
</feature>
<accession>A0A7D4Q3D9</accession>
<dbReference type="PANTHER" id="PTHR21237:SF23">
    <property type="entry name" value="GRPE PROTEIN HOMOLOG, MITOCHONDRIAL"/>
    <property type="match status" value="1"/>
</dbReference>
<proteinExistence type="inferred from homology"/>
<dbReference type="GO" id="GO:0051087">
    <property type="term" value="F:protein-folding chaperone binding"/>
    <property type="evidence" value="ECO:0007669"/>
    <property type="project" value="InterPro"/>
</dbReference>
<dbReference type="Pfam" id="PF01025">
    <property type="entry name" value="GrpE"/>
    <property type="match status" value="1"/>
</dbReference>
<dbReference type="AlphaFoldDB" id="A0A7D4Q3D9"/>
<dbReference type="GO" id="GO:0000774">
    <property type="term" value="F:adenyl-nucleotide exchange factor activity"/>
    <property type="evidence" value="ECO:0007669"/>
    <property type="project" value="InterPro"/>
</dbReference>
<keyword evidence="2 3" id="KW-0143">Chaperone</keyword>
<dbReference type="Proteomes" id="UP000501003">
    <property type="component" value="Chromosome"/>
</dbReference>
<dbReference type="GO" id="GO:0005737">
    <property type="term" value="C:cytoplasm"/>
    <property type="evidence" value="ECO:0007669"/>
    <property type="project" value="UniProtKB-SubCell"/>
</dbReference>
<sequence>MSQENQEHVDPEHHEGDPVEEMTEEGSPVEPESDREPVDEIDRELAIFQDLQRLQADFVNYRARVERDRGAERQSAIAEAIRAFLPALDDLTRAQQHGDLQDGTPMAAIATKLRAAGEKFGLKSFGEKGDKFDPEHHDALVQTVNPEVTEATVADVIELGYQIGDRMLRPAKVAVFVPAE</sequence>
<feature type="compositionally biased region" description="Basic and acidic residues" evidence="6">
    <location>
        <begin position="1"/>
        <end position="17"/>
    </location>
</feature>
<comment type="similarity">
    <text evidence="1 3 5">Belongs to the GrpE family.</text>
</comment>
<dbReference type="GO" id="GO:0051082">
    <property type="term" value="F:unfolded protein binding"/>
    <property type="evidence" value="ECO:0007669"/>
    <property type="project" value="TreeGrafter"/>
</dbReference>
<comment type="subunit">
    <text evidence="3">Homodimer.</text>
</comment>
<dbReference type="EMBL" id="CP054056">
    <property type="protein sequence ID" value="QKJ24669.1"/>
    <property type="molecule type" value="Genomic_DNA"/>
</dbReference>
<evidence type="ECO:0000256" key="4">
    <source>
        <dbReference type="RuleBase" id="RU000639"/>
    </source>
</evidence>
<dbReference type="InterPro" id="IPR009012">
    <property type="entry name" value="GrpE_head"/>
</dbReference>
<evidence type="ECO:0000313" key="7">
    <source>
        <dbReference type="EMBL" id="QKJ24669.1"/>
    </source>
</evidence>
<keyword evidence="3" id="KW-0963">Cytoplasm</keyword>
<comment type="function">
    <text evidence="3 4">Participates actively in the response to hyperosmotic and heat shock by preventing the aggregation of stress-denatured proteins, in association with DnaK and GrpE. It is the nucleotide exchange factor for DnaK and may function as a thermosensor. Unfolded proteins bind initially to DnaJ; upon interaction with the DnaJ-bound protein, DnaK hydrolyzes its bound ATP, resulting in the formation of a stable complex. GrpE releases ADP from DnaK; ATP binding to DnaK triggers the release of the substrate protein, thus completing the reaction cycle. Several rounds of ATP-dependent interactions between DnaJ, DnaK and GrpE are required for fully efficient folding.</text>
</comment>
<evidence type="ECO:0000256" key="3">
    <source>
        <dbReference type="HAMAP-Rule" id="MF_01151"/>
    </source>
</evidence>
<gene>
    <name evidence="3 7" type="primary">grpE</name>
    <name evidence="7" type="ORF">HRU87_00185</name>
</gene>
<dbReference type="SUPFAM" id="SSF58014">
    <property type="entry name" value="Coiled-coil domain of nucleotide exchange factor GrpE"/>
    <property type="match status" value="1"/>
</dbReference>
<dbReference type="GO" id="GO:0006457">
    <property type="term" value="P:protein folding"/>
    <property type="evidence" value="ECO:0007669"/>
    <property type="project" value="InterPro"/>
</dbReference>
<name>A0A7D4Q3D9_9MICO</name>
<evidence type="ECO:0000256" key="6">
    <source>
        <dbReference type="SAM" id="MobiDB-lite"/>
    </source>
</evidence>
<dbReference type="PANTHER" id="PTHR21237">
    <property type="entry name" value="GRPE PROTEIN"/>
    <property type="match status" value="1"/>
</dbReference>
<comment type="subcellular location">
    <subcellularLocation>
        <location evidence="3">Cytoplasm</location>
    </subcellularLocation>
</comment>
<keyword evidence="3 4" id="KW-0346">Stress response</keyword>
<protein>
    <recommendedName>
        <fullName evidence="3 4">Protein GrpE</fullName>
    </recommendedName>
    <alternativeName>
        <fullName evidence="3">HSP-70 cofactor</fullName>
    </alternativeName>
</protein>
<reference evidence="7 8" key="1">
    <citation type="submission" date="2020-05" db="EMBL/GenBank/DDBJ databases">
        <title>Aquirufa sp. strain 15G-AUS-rot a new Aquirufa species.</title>
        <authorList>
            <person name="Pitt A."/>
            <person name="Hahn M.W."/>
        </authorList>
    </citation>
    <scope>NUCLEOTIDE SEQUENCE [LARGE SCALE GENOMIC DNA]</scope>
    <source>
        <strain evidence="7 8">15G-AUS-rot</strain>
    </source>
</reference>
<evidence type="ECO:0000256" key="1">
    <source>
        <dbReference type="ARBA" id="ARBA00009054"/>
    </source>
</evidence>
<dbReference type="PRINTS" id="PR00773">
    <property type="entry name" value="GRPEPROTEIN"/>
</dbReference>
<dbReference type="PROSITE" id="PS01071">
    <property type="entry name" value="GRPE"/>
    <property type="match status" value="1"/>
</dbReference>
<evidence type="ECO:0000256" key="5">
    <source>
        <dbReference type="RuleBase" id="RU004478"/>
    </source>
</evidence>
<dbReference type="SUPFAM" id="SSF51064">
    <property type="entry name" value="Head domain of nucleotide exchange factor GrpE"/>
    <property type="match status" value="1"/>
</dbReference>
<dbReference type="RefSeq" id="WP_173492968.1">
    <property type="nucleotide sequence ID" value="NZ_CP054056.1"/>
</dbReference>
<evidence type="ECO:0000313" key="8">
    <source>
        <dbReference type="Proteomes" id="UP000501003"/>
    </source>
</evidence>
<dbReference type="InterPro" id="IPR013805">
    <property type="entry name" value="GrpE_CC"/>
</dbReference>